<accession>A0A7S0SI31</accession>
<dbReference type="EMBL" id="HBFC01016746">
    <property type="protein sequence ID" value="CAD8707250.1"/>
    <property type="molecule type" value="Transcribed_RNA"/>
</dbReference>
<name>A0A7S0SI31_9CHLO</name>
<dbReference type="Gene3D" id="3.20.20.100">
    <property type="entry name" value="NADP-dependent oxidoreductase domain"/>
    <property type="match status" value="1"/>
</dbReference>
<dbReference type="AlphaFoldDB" id="A0A7S0SI31"/>
<dbReference type="PANTHER" id="PTHR43364">
    <property type="entry name" value="NADH-SPECIFIC METHYLGLYOXAL REDUCTASE-RELATED"/>
    <property type="match status" value="1"/>
</dbReference>
<dbReference type="PRINTS" id="PR00069">
    <property type="entry name" value="ALDKETRDTASE"/>
</dbReference>
<protein>
    <recommendedName>
        <fullName evidence="2">NADP-dependent oxidoreductase domain-containing protein</fullName>
    </recommendedName>
</protein>
<dbReference type="InterPro" id="IPR036812">
    <property type="entry name" value="NAD(P)_OxRdtase_dom_sf"/>
</dbReference>
<proteinExistence type="predicted"/>
<sequence length="389" mass="40655">MSTAVLGSSFARPLRRASRGTRKTPGGRVIVVQANHDDLASSSASTALASTLSPGAADRVVLGTSGLSVAATGVGAWAWGDRSGYWGSDWKADRAKNLEAYRTLLTGGVDFIDTAEVYGFGKSEELLNEFMSNTAGDPDFAAPILATKFAPLPLRWGADDVPKALRASMSRLGKSKVGLYMQHWPAFGIQDRANDAFLEGLCRCYEQGLCDAVGVSNFNAERITAAAKMFKARGVPFASNQVQYSLIYRAPELDTGVLEACNEAGVTLVAYSPMAQGLLTGKYSTGAGSVKPAGPRGAIFTDARRAAVESLVGALREVGAAHGDKTPAQVAVNYCMSKGTVPIPGAKDAKQAASVVGCLGWRLEAAEVEALEKAAKAVPASPGAPFEAW</sequence>
<dbReference type="GO" id="GO:0016491">
    <property type="term" value="F:oxidoreductase activity"/>
    <property type="evidence" value="ECO:0007669"/>
    <property type="project" value="UniProtKB-KW"/>
</dbReference>
<feature type="domain" description="NADP-dependent oxidoreductase" evidence="2">
    <location>
        <begin position="73"/>
        <end position="374"/>
    </location>
</feature>
<dbReference type="InterPro" id="IPR020471">
    <property type="entry name" value="AKR"/>
</dbReference>
<evidence type="ECO:0000256" key="1">
    <source>
        <dbReference type="ARBA" id="ARBA00023002"/>
    </source>
</evidence>
<evidence type="ECO:0000259" key="2">
    <source>
        <dbReference type="Pfam" id="PF00248"/>
    </source>
</evidence>
<dbReference type="Pfam" id="PF00248">
    <property type="entry name" value="Aldo_ket_red"/>
    <property type="match status" value="1"/>
</dbReference>
<dbReference type="SUPFAM" id="SSF51430">
    <property type="entry name" value="NAD(P)-linked oxidoreductase"/>
    <property type="match status" value="1"/>
</dbReference>
<dbReference type="InterPro" id="IPR023210">
    <property type="entry name" value="NADP_OxRdtase_dom"/>
</dbReference>
<reference evidence="3" key="1">
    <citation type="submission" date="2021-01" db="EMBL/GenBank/DDBJ databases">
        <authorList>
            <person name="Corre E."/>
            <person name="Pelletier E."/>
            <person name="Niang G."/>
            <person name="Scheremetjew M."/>
            <person name="Finn R."/>
            <person name="Kale V."/>
            <person name="Holt S."/>
            <person name="Cochrane G."/>
            <person name="Meng A."/>
            <person name="Brown T."/>
            <person name="Cohen L."/>
        </authorList>
    </citation>
    <scope>NUCLEOTIDE SEQUENCE</scope>
    <source>
        <strain evidence="3">SL-175</strain>
    </source>
</reference>
<keyword evidence="1" id="KW-0560">Oxidoreductase</keyword>
<evidence type="ECO:0000313" key="3">
    <source>
        <dbReference type="EMBL" id="CAD8707250.1"/>
    </source>
</evidence>
<dbReference type="PANTHER" id="PTHR43364:SF4">
    <property type="entry name" value="NAD(P)-LINKED OXIDOREDUCTASE SUPERFAMILY PROTEIN"/>
    <property type="match status" value="1"/>
</dbReference>
<dbReference type="InterPro" id="IPR050523">
    <property type="entry name" value="AKR_Detox_Biosynth"/>
</dbReference>
<dbReference type="CDD" id="cd19093">
    <property type="entry name" value="AKR_AtPLR-like"/>
    <property type="match status" value="1"/>
</dbReference>
<gene>
    <name evidence="3" type="ORF">MANT1106_LOCUS9933</name>
</gene>
<organism evidence="3">
    <name type="scientific">Mantoniella antarctica</name>
    <dbReference type="NCBI Taxonomy" id="81844"/>
    <lineage>
        <taxon>Eukaryota</taxon>
        <taxon>Viridiplantae</taxon>
        <taxon>Chlorophyta</taxon>
        <taxon>Mamiellophyceae</taxon>
        <taxon>Mamiellales</taxon>
        <taxon>Mamiellaceae</taxon>
        <taxon>Mantoniella</taxon>
    </lineage>
</organism>